<feature type="compositionally biased region" description="Basic residues" evidence="1">
    <location>
        <begin position="1"/>
        <end position="14"/>
    </location>
</feature>
<evidence type="ECO:0000313" key="3">
    <source>
        <dbReference type="Proteomes" id="UP000015105"/>
    </source>
</evidence>
<keyword evidence="3" id="KW-1185">Reference proteome</keyword>
<evidence type="ECO:0000313" key="2">
    <source>
        <dbReference type="EnsemblPlants" id="AET2Gv20736700.5"/>
    </source>
</evidence>
<proteinExistence type="predicted"/>
<organism evidence="2 3">
    <name type="scientific">Aegilops tauschii subsp. strangulata</name>
    <name type="common">Goatgrass</name>
    <dbReference type="NCBI Taxonomy" id="200361"/>
    <lineage>
        <taxon>Eukaryota</taxon>
        <taxon>Viridiplantae</taxon>
        <taxon>Streptophyta</taxon>
        <taxon>Embryophyta</taxon>
        <taxon>Tracheophyta</taxon>
        <taxon>Spermatophyta</taxon>
        <taxon>Magnoliopsida</taxon>
        <taxon>Liliopsida</taxon>
        <taxon>Poales</taxon>
        <taxon>Poaceae</taxon>
        <taxon>BOP clade</taxon>
        <taxon>Pooideae</taxon>
        <taxon>Triticodae</taxon>
        <taxon>Triticeae</taxon>
        <taxon>Triticinae</taxon>
        <taxon>Aegilops</taxon>
    </lineage>
</organism>
<dbReference type="AlphaFoldDB" id="A0A453C535"/>
<evidence type="ECO:0000256" key="1">
    <source>
        <dbReference type="SAM" id="MobiDB-lite"/>
    </source>
</evidence>
<feature type="region of interest" description="Disordered" evidence="1">
    <location>
        <begin position="1"/>
        <end position="63"/>
    </location>
</feature>
<dbReference type="EnsemblPlants" id="AET2Gv20736700.5">
    <property type="protein sequence ID" value="AET2Gv20736700.5"/>
    <property type="gene ID" value="AET2Gv20736700"/>
</dbReference>
<reference evidence="2" key="4">
    <citation type="submission" date="2019-03" db="UniProtKB">
        <authorList>
            <consortium name="EnsemblPlants"/>
        </authorList>
    </citation>
    <scope>IDENTIFICATION</scope>
</reference>
<reference evidence="2" key="3">
    <citation type="journal article" date="2017" name="Nature">
        <title>Genome sequence of the progenitor of the wheat D genome Aegilops tauschii.</title>
        <authorList>
            <person name="Luo M.C."/>
            <person name="Gu Y.Q."/>
            <person name="Puiu D."/>
            <person name="Wang H."/>
            <person name="Twardziok S.O."/>
            <person name="Deal K.R."/>
            <person name="Huo N."/>
            <person name="Zhu T."/>
            <person name="Wang L."/>
            <person name="Wang Y."/>
            <person name="McGuire P.E."/>
            <person name="Liu S."/>
            <person name="Long H."/>
            <person name="Ramasamy R.K."/>
            <person name="Rodriguez J.C."/>
            <person name="Van S.L."/>
            <person name="Yuan L."/>
            <person name="Wang Z."/>
            <person name="Xia Z."/>
            <person name="Xiao L."/>
            <person name="Anderson O.D."/>
            <person name="Ouyang S."/>
            <person name="Liang Y."/>
            <person name="Zimin A.V."/>
            <person name="Pertea G."/>
            <person name="Qi P."/>
            <person name="Bennetzen J.L."/>
            <person name="Dai X."/>
            <person name="Dawson M.W."/>
            <person name="Muller H.G."/>
            <person name="Kugler K."/>
            <person name="Rivarola-Duarte L."/>
            <person name="Spannagl M."/>
            <person name="Mayer K.F.X."/>
            <person name="Lu F.H."/>
            <person name="Bevan M.W."/>
            <person name="Leroy P."/>
            <person name="Li P."/>
            <person name="You F.M."/>
            <person name="Sun Q."/>
            <person name="Liu Z."/>
            <person name="Lyons E."/>
            <person name="Wicker T."/>
            <person name="Salzberg S.L."/>
            <person name="Devos K.M."/>
            <person name="Dvorak J."/>
        </authorList>
    </citation>
    <scope>NUCLEOTIDE SEQUENCE [LARGE SCALE GENOMIC DNA]</scope>
    <source>
        <strain evidence="2">cv. AL8/78</strain>
    </source>
</reference>
<name>A0A453C535_AEGTS</name>
<dbReference type="Gramene" id="AET2Gv20736700.5">
    <property type="protein sequence ID" value="AET2Gv20736700.5"/>
    <property type="gene ID" value="AET2Gv20736700"/>
</dbReference>
<reference evidence="2" key="5">
    <citation type="journal article" date="2021" name="G3 (Bethesda)">
        <title>Aegilops tauschii genome assembly Aet v5.0 features greater sequence contiguity and improved annotation.</title>
        <authorList>
            <person name="Wang L."/>
            <person name="Zhu T."/>
            <person name="Rodriguez J.C."/>
            <person name="Deal K.R."/>
            <person name="Dubcovsky J."/>
            <person name="McGuire P.E."/>
            <person name="Lux T."/>
            <person name="Spannagl M."/>
            <person name="Mayer K.F.X."/>
            <person name="Baldrich P."/>
            <person name="Meyers B.C."/>
            <person name="Huo N."/>
            <person name="Gu Y.Q."/>
            <person name="Zhou H."/>
            <person name="Devos K.M."/>
            <person name="Bennetzen J.L."/>
            <person name="Unver T."/>
            <person name="Budak H."/>
            <person name="Gulick P.J."/>
            <person name="Galiba G."/>
            <person name="Kalapos B."/>
            <person name="Nelson D.R."/>
            <person name="Li P."/>
            <person name="You F.M."/>
            <person name="Luo M.C."/>
            <person name="Dvorak J."/>
        </authorList>
    </citation>
    <scope>NUCLEOTIDE SEQUENCE [LARGE SCALE GENOMIC DNA]</scope>
    <source>
        <strain evidence="2">cv. AL8/78</strain>
    </source>
</reference>
<dbReference type="Proteomes" id="UP000015105">
    <property type="component" value="Chromosome 2D"/>
</dbReference>
<reference evidence="3" key="2">
    <citation type="journal article" date="2017" name="Nat. Plants">
        <title>The Aegilops tauschii genome reveals multiple impacts of transposons.</title>
        <authorList>
            <person name="Zhao G."/>
            <person name="Zou C."/>
            <person name="Li K."/>
            <person name="Wang K."/>
            <person name="Li T."/>
            <person name="Gao L."/>
            <person name="Zhang X."/>
            <person name="Wang H."/>
            <person name="Yang Z."/>
            <person name="Liu X."/>
            <person name="Jiang W."/>
            <person name="Mao L."/>
            <person name="Kong X."/>
            <person name="Jiao Y."/>
            <person name="Jia J."/>
        </authorList>
    </citation>
    <scope>NUCLEOTIDE SEQUENCE [LARGE SCALE GENOMIC DNA]</scope>
    <source>
        <strain evidence="3">cv. AL8/78</strain>
    </source>
</reference>
<reference evidence="3" key="1">
    <citation type="journal article" date="2014" name="Science">
        <title>Ancient hybridizations among the ancestral genomes of bread wheat.</title>
        <authorList>
            <consortium name="International Wheat Genome Sequencing Consortium,"/>
            <person name="Marcussen T."/>
            <person name="Sandve S.R."/>
            <person name="Heier L."/>
            <person name="Spannagl M."/>
            <person name="Pfeifer M."/>
            <person name="Jakobsen K.S."/>
            <person name="Wulff B.B."/>
            <person name="Steuernagel B."/>
            <person name="Mayer K.F."/>
            <person name="Olsen O.A."/>
        </authorList>
    </citation>
    <scope>NUCLEOTIDE SEQUENCE [LARGE SCALE GENOMIC DNA]</scope>
    <source>
        <strain evidence="3">cv. AL8/78</strain>
    </source>
</reference>
<protein>
    <submittedName>
        <fullName evidence="2">Uncharacterized protein</fullName>
    </submittedName>
</protein>
<accession>A0A453C535</accession>
<sequence length="110" mass="12867">FPRRRPRNNLHRRRLDPPQRAAQSPARHLDADPSSSPPRRWSRIRSTRSCTRTHPSPPDIGRLLSPLVLGNQRSSRRRALPQFSLVYETSISYCLKFYGGLCERYAWWGI</sequence>